<dbReference type="PROSITE" id="PS51375">
    <property type="entry name" value="PPR"/>
    <property type="match status" value="8"/>
</dbReference>
<keyword evidence="4" id="KW-1185">Reference proteome</keyword>
<dbReference type="PANTHER" id="PTHR24015:SF548">
    <property type="entry name" value="OS08G0340900 PROTEIN"/>
    <property type="match status" value="1"/>
</dbReference>
<dbReference type="Pfam" id="PF01535">
    <property type="entry name" value="PPR"/>
    <property type="match status" value="3"/>
</dbReference>
<dbReference type="InterPro" id="IPR002885">
    <property type="entry name" value="PPR_rpt"/>
</dbReference>
<dbReference type="FunFam" id="1.25.40.10:FF:000158">
    <property type="entry name" value="pentatricopeptide repeat-containing protein At2g33680"/>
    <property type="match status" value="1"/>
</dbReference>
<gene>
    <name evidence="3" type="ORF">KP509_18G063300</name>
</gene>
<dbReference type="InterPro" id="IPR011990">
    <property type="entry name" value="TPR-like_helical_dom_sf"/>
</dbReference>
<feature type="repeat" description="PPR" evidence="2">
    <location>
        <begin position="674"/>
        <end position="708"/>
    </location>
</feature>
<reference evidence="3" key="1">
    <citation type="submission" date="2021-08" db="EMBL/GenBank/DDBJ databases">
        <title>WGS assembly of Ceratopteris richardii.</title>
        <authorList>
            <person name="Marchant D.B."/>
            <person name="Chen G."/>
            <person name="Jenkins J."/>
            <person name="Shu S."/>
            <person name="Leebens-Mack J."/>
            <person name="Grimwood J."/>
            <person name="Schmutz J."/>
            <person name="Soltis P."/>
            <person name="Soltis D."/>
            <person name="Chen Z.-H."/>
        </authorList>
    </citation>
    <scope>NUCLEOTIDE SEQUENCE</scope>
    <source>
        <strain evidence="3">Whitten #5841</strain>
        <tissue evidence="3">Leaf</tissue>
    </source>
</reference>
<accession>A0A8T2SUT2</accession>
<evidence type="ECO:0000313" key="4">
    <source>
        <dbReference type="Proteomes" id="UP000825935"/>
    </source>
</evidence>
<dbReference type="SUPFAM" id="SSF81901">
    <property type="entry name" value="HCP-like"/>
    <property type="match status" value="1"/>
</dbReference>
<feature type="repeat" description="PPR" evidence="2">
    <location>
        <begin position="572"/>
        <end position="606"/>
    </location>
</feature>
<dbReference type="GO" id="GO:0048731">
    <property type="term" value="P:system development"/>
    <property type="evidence" value="ECO:0007669"/>
    <property type="project" value="UniProtKB-ARBA"/>
</dbReference>
<comment type="caution">
    <text evidence="3">The sequence shown here is derived from an EMBL/GenBank/DDBJ whole genome shotgun (WGS) entry which is preliminary data.</text>
</comment>
<sequence>MHPAKLHIQLQHRYALRLYAFFGNSVCGIQVFHRNSYSSTSMENKNIQNSYKPSKLTGSLKRSSWNLLIKDYIRQGALNKAFMLYERMYEDHFLYPNAHIFVLLLNACVRLDDYEKALKLNTAVVSLGMIEMDTYVASSVVNMYICFGWIVEAQCLFDKLSFPGVVLWTSLITGWVKHGNSEEALRCFEKMQLAGTSPDVVTFISGLKACSLTQRIEKGMEMHAEIERKDLLGKSLSLDNALVHMYARYGLITTAQEVFELLPCRDVASWTLLISGYADAGHGEEALEIYDLMQSSCILPNAVTYTCTLKACSVAKKPCKGQELHSNVEAKNLLAGNILMGNALVDMYAKCGLFVEAEHLFNKLITRDVSSWNVMIGGYVEHGHGKEALLCFKHMQLSGLYPNDMTFLLSLKACTMVKTIDTCLEIHAEIARRGLVERGMDISCALVDMYAQCSSMDRAQEVFDKIVVKDVSIWNVLISGYNEIRNGEKAINCFEKMQTLGVLPDSASVVYCVKAYFNIGAMCKIDEMLADIGSSGLKIIDFIIGTTFVDIYSKLGLLQKAQHVFDKLQKRSVISWNSLIAGYTDHEQGEKALECLEQMKLEGVSPNAVTFIHCIKACGIIKNIDKGIEIHAEVLRIDLMKNDLHIGTTLIDMYTKCGDFDMAVEVFEGLRFKDVIPWNALIGGYVECGFGEQAIVTFESMQIAGIAPDIVTYVCALKACGITGAIDKGREIHIEVFRKGLQKKDRIGNATVDMYVKCGMLSAAQEVFDNISSHSIVSWNTLLAGYVDIGLSEQALKYFTQMQEEGVHPNHVSFVYLLKACGGIGAIAKGRELHAEIERHGLLQQDLVGTAVVDMYGKCSLLALAQEVFDKLSCRSTVSWNLLIANYAEQGESSYVLEGFRKMREEGFEPDCVTFVVVLGVCGQMGLYGKGKTYFASMVEDYGIPPTLEHITCMINLFGQIGDIDKLVIAAKNFPFSPDLALCRTLLVASMKVGNVELGMSVFQQALHLNGSDPTAYVLMSYICAATAALGHEDGG</sequence>
<name>A0A8T2SUT2_CERRI</name>
<dbReference type="AlphaFoldDB" id="A0A8T2SUT2"/>
<dbReference type="GO" id="GO:0009451">
    <property type="term" value="P:RNA modification"/>
    <property type="evidence" value="ECO:0007669"/>
    <property type="project" value="InterPro"/>
</dbReference>
<dbReference type="Proteomes" id="UP000825935">
    <property type="component" value="Chromosome 18"/>
</dbReference>
<feature type="repeat" description="PPR" evidence="2">
    <location>
        <begin position="368"/>
        <end position="402"/>
    </location>
</feature>
<feature type="repeat" description="PPR" evidence="2">
    <location>
        <begin position="775"/>
        <end position="809"/>
    </location>
</feature>
<feature type="repeat" description="PPR" evidence="2">
    <location>
        <begin position="266"/>
        <end position="300"/>
    </location>
</feature>
<evidence type="ECO:0000313" key="3">
    <source>
        <dbReference type="EMBL" id="KAH7366093.1"/>
    </source>
</evidence>
<organism evidence="3 4">
    <name type="scientific">Ceratopteris richardii</name>
    <name type="common">Triangle waterfern</name>
    <dbReference type="NCBI Taxonomy" id="49495"/>
    <lineage>
        <taxon>Eukaryota</taxon>
        <taxon>Viridiplantae</taxon>
        <taxon>Streptophyta</taxon>
        <taxon>Embryophyta</taxon>
        <taxon>Tracheophyta</taxon>
        <taxon>Polypodiopsida</taxon>
        <taxon>Polypodiidae</taxon>
        <taxon>Polypodiales</taxon>
        <taxon>Pteridineae</taxon>
        <taxon>Pteridaceae</taxon>
        <taxon>Parkerioideae</taxon>
        <taxon>Ceratopteris</taxon>
    </lineage>
</organism>
<keyword evidence="1" id="KW-0677">Repeat</keyword>
<dbReference type="Gene3D" id="1.25.40.10">
    <property type="entry name" value="Tetratricopeptide repeat domain"/>
    <property type="match status" value="7"/>
</dbReference>
<evidence type="ECO:0008006" key="5">
    <source>
        <dbReference type="Google" id="ProtNLM"/>
    </source>
</evidence>
<feature type="repeat" description="PPR" evidence="2">
    <location>
        <begin position="876"/>
        <end position="910"/>
    </location>
</feature>
<feature type="repeat" description="PPR" evidence="2">
    <location>
        <begin position="470"/>
        <end position="504"/>
    </location>
</feature>
<dbReference type="Pfam" id="PF13041">
    <property type="entry name" value="PPR_2"/>
    <property type="match status" value="6"/>
</dbReference>
<dbReference type="PANTHER" id="PTHR24015">
    <property type="entry name" value="OS07G0578800 PROTEIN-RELATED"/>
    <property type="match status" value="1"/>
</dbReference>
<proteinExistence type="predicted"/>
<dbReference type="GO" id="GO:0003723">
    <property type="term" value="F:RNA binding"/>
    <property type="evidence" value="ECO:0007669"/>
    <property type="project" value="InterPro"/>
</dbReference>
<protein>
    <recommendedName>
        <fullName evidence="5">Pentatricopeptide repeat-containing protein</fullName>
    </recommendedName>
</protein>
<dbReference type="OrthoDB" id="185373at2759"/>
<evidence type="ECO:0000256" key="1">
    <source>
        <dbReference type="ARBA" id="ARBA00022737"/>
    </source>
</evidence>
<dbReference type="InterPro" id="IPR046960">
    <property type="entry name" value="PPR_At4g14850-like_plant"/>
</dbReference>
<dbReference type="EMBL" id="CM035423">
    <property type="protein sequence ID" value="KAH7366093.1"/>
    <property type="molecule type" value="Genomic_DNA"/>
</dbReference>
<dbReference type="FunFam" id="1.25.40.10:FF:000031">
    <property type="entry name" value="Pentatricopeptide repeat-containing protein mitochondrial"/>
    <property type="match status" value="2"/>
</dbReference>
<dbReference type="Pfam" id="PF13812">
    <property type="entry name" value="PPR_3"/>
    <property type="match status" value="1"/>
</dbReference>
<dbReference type="NCBIfam" id="TIGR00756">
    <property type="entry name" value="PPR"/>
    <property type="match status" value="9"/>
</dbReference>
<feature type="repeat" description="PPR" evidence="2">
    <location>
        <begin position="164"/>
        <end position="198"/>
    </location>
</feature>
<dbReference type="FunFam" id="1.25.40.10:FF:000343">
    <property type="entry name" value="Pentatricopeptide repeat-containing protein At3g58590"/>
    <property type="match status" value="1"/>
</dbReference>
<evidence type="ECO:0000256" key="2">
    <source>
        <dbReference type="PROSITE-ProRule" id="PRU00708"/>
    </source>
</evidence>